<dbReference type="PANTHER" id="PTHR24252:SF7">
    <property type="entry name" value="HYALIN"/>
    <property type="match status" value="1"/>
</dbReference>
<dbReference type="PROSITE" id="PS00134">
    <property type="entry name" value="TRYPSIN_HIS"/>
    <property type="match status" value="1"/>
</dbReference>
<name>A0AA89C8K0_PINIB</name>
<keyword evidence="6" id="KW-1185">Reference proteome</keyword>
<organism evidence="5 6">
    <name type="scientific">Pinctada imbricata</name>
    <name type="common">Atlantic pearl-oyster</name>
    <name type="synonym">Pinctada martensii</name>
    <dbReference type="NCBI Taxonomy" id="66713"/>
    <lineage>
        <taxon>Eukaryota</taxon>
        <taxon>Metazoa</taxon>
        <taxon>Spiralia</taxon>
        <taxon>Lophotrochozoa</taxon>
        <taxon>Mollusca</taxon>
        <taxon>Bivalvia</taxon>
        <taxon>Autobranchia</taxon>
        <taxon>Pteriomorphia</taxon>
        <taxon>Pterioida</taxon>
        <taxon>Pterioidea</taxon>
        <taxon>Pteriidae</taxon>
        <taxon>Pinctada</taxon>
    </lineage>
</organism>
<keyword evidence="2" id="KW-0378">Hydrolase</keyword>
<dbReference type="InterPro" id="IPR018114">
    <property type="entry name" value="TRYPSIN_HIS"/>
</dbReference>
<feature type="domain" description="Peptidase S1" evidence="4">
    <location>
        <begin position="124"/>
        <end position="323"/>
    </location>
</feature>
<accession>A0AA89C8K0</accession>
<dbReference type="Proteomes" id="UP001186944">
    <property type="component" value="Unassembled WGS sequence"/>
</dbReference>
<dbReference type="InterPro" id="IPR001254">
    <property type="entry name" value="Trypsin_dom"/>
</dbReference>
<dbReference type="Pfam" id="PF00089">
    <property type="entry name" value="Trypsin"/>
    <property type="match status" value="2"/>
</dbReference>
<sequence length="349" mass="39308">MVCWKLRNLLTARFSDKTYFLKIIFYYDVDMEKKTGLQRISLHIVGTLFVILGVFTPGWYQQETREKGGRKILISIHKGLWYYQNCTGNLGCSIYSFYDNYTETLSNDPKSDIGTGTDASDRFIIGGQNAGLAAWPWQVALLRRGRLICGGTLITTDSVLTAAHCVVGQSPDDLSVILGENNRYYTEGSEQKISVRTASVHPLFRNDYLGGYDIAFLYLYRNASVTSFVRPIPNLARRRSFDDSRIKCFITGWGVSSTGEITILVSMLITATQGDSGSPLVCKTRRGYTLVGITSWGSISCRNYPTVFTAVAKFRNWIETTLLEFRRSSFIRESIKDGAQIPQQEEKNV</sequence>
<proteinExistence type="predicted"/>
<evidence type="ECO:0000313" key="6">
    <source>
        <dbReference type="Proteomes" id="UP001186944"/>
    </source>
</evidence>
<dbReference type="PANTHER" id="PTHR24252">
    <property type="entry name" value="ACROSIN-RELATED"/>
    <property type="match status" value="1"/>
</dbReference>
<dbReference type="FunFam" id="2.40.10.10:FF:000068">
    <property type="entry name" value="transmembrane protease serine 2"/>
    <property type="match status" value="1"/>
</dbReference>
<dbReference type="InterPro" id="IPR043504">
    <property type="entry name" value="Peptidase_S1_PA_chymotrypsin"/>
</dbReference>
<dbReference type="AlphaFoldDB" id="A0AA89C8K0"/>
<keyword evidence="3" id="KW-1133">Transmembrane helix</keyword>
<dbReference type="InterPro" id="IPR001314">
    <property type="entry name" value="Peptidase_S1A"/>
</dbReference>
<dbReference type="PROSITE" id="PS00135">
    <property type="entry name" value="TRYPSIN_SER"/>
    <property type="match status" value="1"/>
</dbReference>
<evidence type="ECO:0000256" key="2">
    <source>
        <dbReference type="RuleBase" id="RU363034"/>
    </source>
</evidence>
<dbReference type="Gene3D" id="2.40.10.10">
    <property type="entry name" value="Trypsin-like serine proteases"/>
    <property type="match status" value="2"/>
</dbReference>
<evidence type="ECO:0000256" key="3">
    <source>
        <dbReference type="SAM" id="Phobius"/>
    </source>
</evidence>
<dbReference type="InterPro" id="IPR009003">
    <property type="entry name" value="Peptidase_S1_PA"/>
</dbReference>
<dbReference type="InterPro" id="IPR033116">
    <property type="entry name" value="TRYPSIN_SER"/>
</dbReference>
<dbReference type="PRINTS" id="PR00722">
    <property type="entry name" value="CHYMOTRYPSIN"/>
</dbReference>
<dbReference type="PROSITE" id="PS50240">
    <property type="entry name" value="TRYPSIN_DOM"/>
    <property type="match status" value="1"/>
</dbReference>
<dbReference type="SUPFAM" id="SSF50494">
    <property type="entry name" value="Trypsin-like serine proteases"/>
    <property type="match status" value="1"/>
</dbReference>
<protein>
    <recommendedName>
        <fullName evidence="4">Peptidase S1 domain-containing protein</fullName>
    </recommendedName>
</protein>
<reference evidence="5" key="1">
    <citation type="submission" date="2019-08" db="EMBL/GenBank/DDBJ databases">
        <title>The improved chromosome-level genome for the pearl oyster Pinctada fucata martensii using PacBio sequencing and Hi-C.</title>
        <authorList>
            <person name="Zheng Z."/>
        </authorList>
    </citation>
    <scope>NUCLEOTIDE SEQUENCE</scope>
    <source>
        <strain evidence="5">ZZ-2019</strain>
        <tissue evidence="5">Adductor muscle</tissue>
    </source>
</reference>
<dbReference type="GO" id="GO:0004252">
    <property type="term" value="F:serine-type endopeptidase activity"/>
    <property type="evidence" value="ECO:0007669"/>
    <property type="project" value="InterPro"/>
</dbReference>
<keyword evidence="2" id="KW-0645">Protease</keyword>
<gene>
    <name evidence="5" type="ORF">FSP39_007108</name>
</gene>
<evidence type="ECO:0000256" key="1">
    <source>
        <dbReference type="ARBA" id="ARBA00023157"/>
    </source>
</evidence>
<feature type="transmembrane region" description="Helical" evidence="3">
    <location>
        <begin position="40"/>
        <end position="60"/>
    </location>
</feature>
<evidence type="ECO:0000259" key="4">
    <source>
        <dbReference type="PROSITE" id="PS50240"/>
    </source>
</evidence>
<dbReference type="EMBL" id="VSWD01000006">
    <property type="protein sequence ID" value="KAK3099621.1"/>
    <property type="molecule type" value="Genomic_DNA"/>
</dbReference>
<comment type="caution">
    <text evidence="5">The sequence shown here is derived from an EMBL/GenBank/DDBJ whole genome shotgun (WGS) entry which is preliminary data.</text>
</comment>
<keyword evidence="3" id="KW-0472">Membrane</keyword>
<dbReference type="GO" id="GO:0006508">
    <property type="term" value="P:proteolysis"/>
    <property type="evidence" value="ECO:0007669"/>
    <property type="project" value="UniProtKB-KW"/>
</dbReference>
<keyword evidence="2" id="KW-0720">Serine protease</keyword>
<keyword evidence="3" id="KW-0812">Transmembrane</keyword>
<dbReference type="SMART" id="SM00020">
    <property type="entry name" value="Tryp_SPc"/>
    <property type="match status" value="1"/>
</dbReference>
<keyword evidence="1" id="KW-1015">Disulfide bond</keyword>
<dbReference type="CDD" id="cd00190">
    <property type="entry name" value="Tryp_SPc"/>
    <property type="match status" value="1"/>
</dbReference>
<evidence type="ECO:0000313" key="5">
    <source>
        <dbReference type="EMBL" id="KAK3099621.1"/>
    </source>
</evidence>